<name>A0A939KH90_9CLOT</name>
<dbReference type="CDD" id="cd01392">
    <property type="entry name" value="HTH_LacI"/>
    <property type="match status" value="1"/>
</dbReference>
<keyword evidence="1" id="KW-0805">Transcription regulation</keyword>
<dbReference type="InterPro" id="IPR001387">
    <property type="entry name" value="Cro/C1-type_HTH"/>
</dbReference>
<dbReference type="EMBL" id="JAFNJU010000006">
    <property type="protein sequence ID" value="MBO1265214.1"/>
    <property type="molecule type" value="Genomic_DNA"/>
</dbReference>
<feature type="domain" description="HTH cro/C1-type" evidence="5">
    <location>
        <begin position="3"/>
        <end position="50"/>
    </location>
</feature>
<dbReference type="GO" id="GO:0003700">
    <property type="term" value="F:DNA-binding transcription factor activity"/>
    <property type="evidence" value="ECO:0007669"/>
    <property type="project" value="TreeGrafter"/>
</dbReference>
<evidence type="ECO:0000256" key="2">
    <source>
        <dbReference type="ARBA" id="ARBA00023125"/>
    </source>
</evidence>
<dbReference type="GO" id="GO:0000976">
    <property type="term" value="F:transcription cis-regulatory region binding"/>
    <property type="evidence" value="ECO:0007669"/>
    <property type="project" value="TreeGrafter"/>
</dbReference>
<dbReference type="PANTHER" id="PTHR30146">
    <property type="entry name" value="LACI-RELATED TRANSCRIPTIONAL REPRESSOR"/>
    <property type="match status" value="1"/>
</dbReference>
<dbReference type="PROSITE" id="PS50943">
    <property type="entry name" value="HTH_CROC1"/>
    <property type="match status" value="1"/>
</dbReference>
<proteinExistence type="predicted"/>
<reference evidence="6" key="1">
    <citation type="submission" date="2021-03" db="EMBL/GenBank/DDBJ databases">
        <title>Proteiniclasticum marinus sp. nov., isolated from tidal flat sediment.</title>
        <authorList>
            <person name="Namirimu T."/>
            <person name="Yang J.-A."/>
            <person name="Yang S.-H."/>
            <person name="Kim Y.-J."/>
            <person name="Kwon K.K."/>
        </authorList>
    </citation>
    <scope>NUCLEOTIDE SEQUENCE</scope>
    <source>
        <strain evidence="6">SCR006</strain>
    </source>
</reference>
<dbReference type="Pfam" id="PF00356">
    <property type="entry name" value="LacI"/>
    <property type="match status" value="1"/>
</dbReference>
<evidence type="ECO:0000259" key="4">
    <source>
        <dbReference type="PROSITE" id="PS50932"/>
    </source>
</evidence>
<sequence length="335" mass="37422">MATISDVAKEARVSVATVSRVLNNKESVRKETQQRVYDAIEKLNFQPNLLARNFRRSESRVILIITPNITNPYYAHILTGIGETASSLGYSALIFNTGGSLEKEKEGMEMLKLRRADGAILLASSMESPHLLEYVESHPVVQCSEYDGASGLPRVSIDNHLAAKEVVEYLIDSGHEKIATISSKNTYISTKERLDAYRETMKDHGLKVPRSYIAHGDPDYSFKSGKKAAMKLLSLKERPTAIFCISDTLALGTISAAMEMGIKVPEELTVTGFDDVDDTTMFHPYITTVKQPCYDLGMRAMKLLFDRMMKKEISDKKVILSHQFVIRESSAPYKP</sequence>
<feature type="domain" description="HTH lacI-type" evidence="4">
    <location>
        <begin position="2"/>
        <end position="56"/>
    </location>
</feature>
<evidence type="ECO:0000256" key="1">
    <source>
        <dbReference type="ARBA" id="ARBA00023015"/>
    </source>
</evidence>
<keyword evidence="7" id="KW-1185">Reference proteome</keyword>
<accession>A0A939KH90</accession>
<evidence type="ECO:0000313" key="7">
    <source>
        <dbReference type="Proteomes" id="UP000664218"/>
    </source>
</evidence>
<organism evidence="6 7">
    <name type="scientific">Proteiniclasticum aestuarii</name>
    <dbReference type="NCBI Taxonomy" id="2817862"/>
    <lineage>
        <taxon>Bacteria</taxon>
        <taxon>Bacillati</taxon>
        <taxon>Bacillota</taxon>
        <taxon>Clostridia</taxon>
        <taxon>Eubacteriales</taxon>
        <taxon>Clostridiaceae</taxon>
        <taxon>Proteiniclasticum</taxon>
    </lineage>
</organism>
<dbReference type="Gene3D" id="3.40.50.2300">
    <property type="match status" value="2"/>
</dbReference>
<comment type="caution">
    <text evidence="6">The sequence shown here is derived from an EMBL/GenBank/DDBJ whole genome shotgun (WGS) entry which is preliminary data.</text>
</comment>
<dbReference type="InterPro" id="IPR028082">
    <property type="entry name" value="Peripla_BP_I"/>
</dbReference>
<dbReference type="CDD" id="cd06284">
    <property type="entry name" value="PBP1_LacI-like"/>
    <property type="match status" value="1"/>
</dbReference>
<dbReference type="Pfam" id="PF00532">
    <property type="entry name" value="Peripla_BP_1"/>
    <property type="match status" value="1"/>
</dbReference>
<dbReference type="SMART" id="SM00354">
    <property type="entry name" value="HTH_LACI"/>
    <property type="match status" value="1"/>
</dbReference>
<keyword evidence="3" id="KW-0804">Transcription</keyword>
<keyword evidence="2 6" id="KW-0238">DNA-binding</keyword>
<dbReference type="RefSeq" id="WP_207599733.1">
    <property type="nucleotide sequence ID" value="NZ_JAFNJU010000006.1"/>
</dbReference>
<dbReference type="InterPro" id="IPR010982">
    <property type="entry name" value="Lambda_DNA-bd_dom_sf"/>
</dbReference>
<dbReference type="PROSITE" id="PS50932">
    <property type="entry name" value="HTH_LACI_2"/>
    <property type="match status" value="1"/>
</dbReference>
<evidence type="ECO:0000313" key="6">
    <source>
        <dbReference type="EMBL" id="MBO1265214.1"/>
    </source>
</evidence>
<dbReference type="PROSITE" id="PS00356">
    <property type="entry name" value="HTH_LACI_1"/>
    <property type="match status" value="1"/>
</dbReference>
<gene>
    <name evidence="6" type="ORF">J3A84_09260</name>
</gene>
<dbReference type="Proteomes" id="UP000664218">
    <property type="component" value="Unassembled WGS sequence"/>
</dbReference>
<evidence type="ECO:0000256" key="3">
    <source>
        <dbReference type="ARBA" id="ARBA00023163"/>
    </source>
</evidence>
<dbReference type="AlphaFoldDB" id="A0A939KH90"/>
<dbReference type="PRINTS" id="PR00036">
    <property type="entry name" value="HTHLACI"/>
</dbReference>
<dbReference type="SUPFAM" id="SSF53822">
    <property type="entry name" value="Periplasmic binding protein-like I"/>
    <property type="match status" value="1"/>
</dbReference>
<dbReference type="InterPro" id="IPR001761">
    <property type="entry name" value="Peripla_BP/Lac1_sug-bd_dom"/>
</dbReference>
<protein>
    <submittedName>
        <fullName evidence="6">LacI family DNA-binding transcriptional regulator</fullName>
    </submittedName>
</protein>
<dbReference type="InterPro" id="IPR000843">
    <property type="entry name" value="HTH_LacI"/>
</dbReference>
<dbReference type="Gene3D" id="1.10.260.40">
    <property type="entry name" value="lambda repressor-like DNA-binding domains"/>
    <property type="match status" value="1"/>
</dbReference>
<dbReference type="SUPFAM" id="SSF47413">
    <property type="entry name" value="lambda repressor-like DNA-binding domains"/>
    <property type="match status" value="1"/>
</dbReference>
<evidence type="ECO:0000259" key="5">
    <source>
        <dbReference type="PROSITE" id="PS50943"/>
    </source>
</evidence>
<dbReference type="PANTHER" id="PTHR30146:SF109">
    <property type="entry name" value="HTH-TYPE TRANSCRIPTIONAL REGULATOR GALS"/>
    <property type="match status" value="1"/>
</dbReference>